<accession>A0AAW0KVD5</accession>
<reference evidence="1 2" key="1">
    <citation type="journal article" date="2018" name="Sci. Data">
        <title>The draft genome sequence of cork oak.</title>
        <authorList>
            <person name="Ramos A.M."/>
            <person name="Usie A."/>
            <person name="Barbosa P."/>
            <person name="Barros P.M."/>
            <person name="Capote T."/>
            <person name="Chaves I."/>
            <person name="Simoes F."/>
            <person name="Abreu I."/>
            <person name="Carrasquinho I."/>
            <person name="Faro C."/>
            <person name="Guimaraes J.B."/>
            <person name="Mendonca D."/>
            <person name="Nobrega F."/>
            <person name="Rodrigues L."/>
            <person name="Saibo N.J.M."/>
            <person name="Varela M.C."/>
            <person name="Egas C."/>
            <person name="Matos J."/>
            <person name="Miguel C.M."/>
            <person name="Oliveira M.M."/>
            <person name="Ricardo C.P."/>
            <person name="Goncalves S."/>
        </authorList>
    </citation>
    <scope>NUCLEOTIDE SEQUENCE [LARGE SCALE GENOMIC DNA]</scope>
    <source>
        <strain evidence="2">cv. HL8</strain>
    </source>
</reference>
<comment type="caution">
    <text evidence="1">The sequence shown here is derived from an EMBL/GenBank/DDBJ whole genome shotgun (WGS) entry which is preliminary data.</text>
</comment>
<protein>
    <submittedName>
        <fullName evidence="1">Uncharacterized protein</fullName>
    </submittedName>
</protein>
<sequence>MLGKYHSKNDNLVSSRRPANFVPCVLLRQPLLSSLPWFQ</sequence>
<evidence type="ECO:0000313" key="2">
    <source>
        <dbReference type="Proteomes" id="UP000237347"/>
    </source>
</evidence>
<evidence type="ECO:0000313" key="1">
    <source>
        <dbReference type="EMBL" id="KAK7842790.1"/>
    </source>
</evidence>
<keyword evidence="2" id="KW-1185">Reference proteome</keyword>
<gene>
    <name evidence="1" type="ORF">CFP56_013373</name>
</gene>
<organism evidence="1 2">
    <name type="scientific">Quercus suber</name>
    <name type="common">Cork oak</name>
    <dbReference type="NCBI Taxonomy" id="58331"/>
    <lineage>
        <taxon>Eukaryota</taxon>
        <taxon>Viridiplantae</taxon>
        <taxon>Streptophyta</taxon>
        <taxon>Embryophyta</taxon>
        <taxon>Tracheophyta</taxon>
        <taxon>Spermatophyta</taxon>
        <taxon>Magnoliopsida</taxon>
        <taxon>eudicotyledons</taxon>
        <taxon>Gunneridae</taxon>
        <taxon>Pentapetalae</taxon>
        <taxon>rosids</taxon>
        <taxon>fabids</taxon>
        <taxon>Fagales</taxon>
        <taxon>Fagaceae</taxon>
        <taxon>Quercus</taxon>
    </lineage>
</organism>
<dbReference type="Proteomes" id="UP000237347">
    <property type="component" value="Unassembled WGS sequence"/>
</dbReference>
<dbReference type="EMBL" id="PKMF04000215">
    <property type="protein sequence ID" value="KAK7842790.1"/>
    <property type="molecule type" value="Genomic_DNA"/>
</dbReference>
<proteinExistence type="predicted"/>
<name>A0AAW0KVD5_QUESU</name>
<dbReference type="AlphaFoldDB" id="A0AAW0KVD5"/>